<name>A0A2A2M2D1_9BILA</name>
<sequence>MLATAIRIYGAVEGQVRGGIAGDDGLRHLDPYLGALGYRHLLVPPVILGHRTTRGETVVRVAGGAAAADGRSRHDDNPFTVFLYSIMSRHR</sequence>
<comment type="caution">
    <text evidence="1">The sequence shown here is derived from an EMBL/GenBank/DDBJ whole genome shotgun (WGS) entry which is preliminary data.</text>
</comment>
<keyword evidence="2" id="KW-1185">Reference proteome</keyword>
<gene>
    <name evidence="1" type="ORF">WR25_07147</name>
</gene>
<reference evidence="1 2" key="1">
    <citation type="journal article" date="2017" name="Curr. Biol.">
        <title>Genome architecture and evolution of a unichromosomal asexual nematode.</title>
        <authorList>
            <person name="Fradin H."/>
            <person name="Zegar C."/>
            <person name="Gutwein M."/>
            <person name="Lucas J."/>
            <person name="Kovtun M."/>
            <person name="Corcoran D."/>
            <person name="Baugh L.R."/>
            <person name="Kiontke K."/>
            <person name="Gunsalus K."/>
            <person name="Fitch D.H."/>
            <person name="Piano F."/>
        </authorList>
    </citation>
    <scope>NUCLEOTIDE SEQUENCE [LARGE SCALE GENOMIC DNA]</scope>
    <source>
        <strain evidence="1">PF1309</strain>
    </source>
</reference>
<proteinExistence type="predicted"/>
<evidence type="ECO:0000313" key="1">
    <source>
        <dbReference type="EMBL" id="PAV92632.1"/>
    </source>
</evidence>
<dbReference type="EMBL" id="LIAE01006109">
    <property type="protein sequence ID" value="PAV92632.1"/>
    <property type="molecule type" value="Genomic_DNA"/>
</dbReference>
<accession>A0A2A2M2D1</accession>
<organism evidence="1 2">
    <name type="scientific">Diploscapter pachys</name>
    <dbReference type="NCBI Taxonomy" id="2018661"/>
    <lineage>
        <taxon>Eukaryota</taxon>
        <taxon>Metazoa</taxon>
        <taxon>Ecdysozoa</taxon>
        <taxon>Nematoda</taxon>
        <taxon>Chromadorea</taxon>
        <taxon>Rhabditida</taxon>
        <taxon>Rhabditina</taxon>
        <taxon>Rhabditomorpha</taxon>
        <taxon>Rhabditoidea</taxon>
        <taxon>Rhabditidae</taxon>
        <taxon>Diploscapter</taxon>
    </lineage>
</organism>
<dbReference type="AlphaFoldDB" id="A0A2A2M2D1"/>
<protein>
    <submittedName>
        <fullName evidence="1">Uncharacterized protein</fullName>
    </submittedName>
</protein>
<evidence type="ECO:0000313" key="2">
    <source>
        <dbReference type="Proteomes" id="UP000218231"/>
    </source>
</evidence>
<dbReference type="Proteomes" id="UP000218231">
    <property type="component" value="Unassembled WGS sequence"/>
</dbReference>